<proteinExistence type="predicted"/>
<protein>
    <submittedName>
        <fullName evidence="1">Uncharacterized protein</fullName>
    </submittedName>
</protein>
<organism evidence="1 2">
    <name type="scientific">Persicobacter diffluens</name>
    <dbReference type="NCBI Taxonomy" id="981"/>
    <lineage>
        <taxon>Bacteria</taxon>
        <taxon>Pseudomonadati</taxon>
        <taxon>Bacteroidota</taxon>
        <taxon>Cytophagia</taxon>
        <taxon>Cytophagales</taxon>
        <taxon>Persicobacteraceae</taxon>
        <taxon>Persicobacter</taxon>
    </lineage>
</organism>
<name>A0AAN4W3H3_9BACT</name>
<evidence type="ECO:0000313" key="1">
    <source>
        <dbReference type="EMBL" id="GJM64971.1"/>
    </source>
</evidence>
<keyword evidence="2" id="KW-1185">Reference proteome</keyword>
<dbReference type="RefSeq" id="WP_338240039.1">
    <property type="nucleotide sequence ID" value="NZ_BQKE01000009.1"/>
</dbReference>
<sequence length="382" mass="43112">MMLKILLLLQMFSFGPYQSLNNKVNQKAEAPQVVTISDGSLDYPAGMAEYGNKIPENTLLLDCKNLEYSEFEVVADEDFLIQIHRANHGGRYKLFVHRTQDNEIKASWLDPTVGRTYTIVGKPEHVEIIEVEFIRERARVEQKVRTYGQFTDAEYWKILELINPFNPPVAPIIKLSADSPLEVEVGTTLDTTFYIEYHQNDGGIWLPGTANIFLNNQVLHSGNLNYQHQWVIPLGKSRFTAELGYDKGPEWYDLEGNLHQIPSGIAFTSLSYNAYLKVFYGLGLPINELEIRSATHALLNGDFNGVLNIPKGEKQFFIAIPEGKSLKVLFRESSNADVTNSFSKQNMMVPDAGGNPWPYELFTSTLAGAGYSQDAHYDFQIA</sequence>
<reference evidence="1 2" key="1">
    <citation type="submission" date="2021-12" db="EMBL/GenBank/DDBJ databases">
        <title>Genome sequencing of bacteria with rrn-lacking chromosome and rrn-plasmid.</title>
        <authorList>
            <person name="Anda M."/>
            <person name="Iwasaki W."/>
        </authorList>
    </citation>
    <scope>NUCLEOTIDE SEQUENCE [LARGE SCALE GENOMIC DNA]</scope>
    <source>
        <strain evidence="1 2">NBRC 15940</strain>
    </source>
</reference>
<dbReference type="AlphaFoldDB" id="A0AAN4W3H3"/>
<dbReference type="EMBL" id="BQKE01000009">
    <property type="protein sequence ID" value="GJM64971.1"/>
    <property type="molecule type" value="Genomic_DNA"/>
</dbReference>
<accession>A0AAN4W3H3</accession>
<dbReference type="Proteomes" id="UP001310022">
    <property type="component" value="Unassembled WGS sequence"/>
</dbReference>
<gene>
    <name evidence="1" type="ORF">PEDI_55230</name>
</gene>
<evidence type="ECO:0000313" key="2">
    <source>
        <dbReference type="Proteomes" id="UP001310022"/>
    </source>
</evidence>
<comment type="caution">
    <text evidence="1">The sequence shown here is derived from an EMBL/GenBank/DDBJ whole genome shotgun (WGS) entry which is preliminary data.</text>
</comment>